<comment type="caution">
    <text evidence="1">The sequence shown here is derived from an EMBL/GenBank/DDBJ whole genome shotgun (WGS) entry which is preliminary data.</text>
</comment>
<organism evidence="1 2">
    <name type="scientific">Splendidivirga corallicola</name>
    <dbReference type="NCBI Taxonomy" id="3051826"/>
    <lineage>
        <taxon>Bacteria</taxon>
        <taxon>Pseudomonadati</taxon>
        <taxon>Bacteroidota</taxon>
        <taxon>Cytophagia</taxon>
        <taxon>Cytophagales</taxon>
        <taxon>Splendidivirgaceae</taxon>
        <taxon>Splendidivirga</taxon>
    </lineage>
</organism>
<dbReference type="Proteomes" id="UP001172082">
    <property type="component" value="Unassembled WGS sequence"/>
</dbReference>
<evidence type="ECO:0000313" key="2">
    <source>
        <dbReference type="Proteomes" id="UP001172082"/>
    </source>
</evidence>
<accession>A0ABT8KQ02</accession>
<keyword evidence="2" id="KW-1185">Reference proteome</keyword>
<gene>
    <name evidence="1" type="ORF">QQ008_15655</name>
</gene>
<proteinExistence type="predicted"/>
<dbReference type="EMBL" id="JAUJEA010000005">
    <property type="protein sequence ID" value="MDN5202825.1"/>
    <property type="molecule type" value="Genomic_DNA"/>
</dbReference>
<dbReference type="RefSeq" id="WP_346752844.1">
    <property type="nucleotide sequence ID" value="NZ_JAUJEA010000005.1"/>
</dbReference>
<protein>
    <submittedName>
        <fullName evidence="1">Uncharacterized protein</fullName>
    </submittedName>
</protein>
<sequence>MTIKNFKKINERGVSIKVELEDNGSLKINDKSYYEVINSTTQGIQWQHNGKTVKVIQKDVIIRGLPDLSLSKVIIIKLGSTLDRGNQLYVYNSAGKLTKTIGVPELISDLALKDKKENELSKHFSDIRWLTNSNGEKVFATKINFGWYLFEMREFNTETFEFGECLYASRD</sequence>
<reference evidence="1" key="1">
    <citation type="submission" date="2023-06" db="EMBL/GenBank/DDBJ databases">
        <title>Genomic of Parafulvivirga corallium.</title>
        <authorList>
            <person name="Wang G."/>
        </authorList>
    </citation>
    <scope>NUCLEOTIDE SEQUENCE</scope>
    <source>
        <strain evidence="1">BMA10</strain>
    </source>
</reference>
<evidence type="ECO:0000313" key="1">
    <source>
        <dbReference type="EMBL" id="MDN5202825.1"/>
    </source>
</evidence>
<name>A0ABT8KQ02_9BACT</name>